<organism evidence="4 5">
    <name type="scientific">Cynoglossus semilaevis</name>
    <name type="common">Tongue sole</name>
    <dbReference type="NCBI Taxonomy" id="244447"/>
    <lineage>
        <taxon>Eukaryota</taxon>
        <taxon>Metazoa</taxon>
        <taxon>Chordata</taxon>
        <taxon>Craniata</taxon>
        <taxon>Vertebrata</taxon>
        <taxon>Euteleostomi</taxon>
        <taxon>Actinopterygii</taxon>
        <taxon>Neopterygii</taxon>
        <taxon>Teleostei</taxon>
        <taxon>Neoteleostei</taxon>
        <taxon>Acanthomorphata</taxon>
        <taxon>Carangaria</taxon>
        <taxon>Pleuronectiformes</taxon>
        <taxon>Pleuronectoidei</taxon>
        <taxon>Cynoglossidae</taxon>
        <taxon>Cynoglossinae</taxon>
        <taxon>Cynoglossus</taxon>
    </lineage>
</organism>
<dbReference type="PANTHER" id="PTHR48051">
    <property type="match status" value="1"/>
</dbReference>
<evidence type="ECO:0000256" key="1">
    <source>
        <dbReference type="ARBA" id="ARBA00022614"/>
    </source>
</evidence>
<dbReference type="PANTHER" id="PTHR48051:SF16">
    <property type="entry name" value="LEUCINE-RICH REPEAT-CONTAINING PROTEIN 2"/>
    <property type="match status" value="1"/>
</dbReference>
<reference evidence="4" key="2">
    <citation type="submission" date="2025-08" db="UniProtKB">
        <authorList>
            <consortium name="Ensembl"/>
        </authorList>
    </citation>
    <scope>IDENTIFICATION</scope>
</reference>
<dbReference type="InterPro" id="IPR003591">
    <property type="entry name" value="Leu-rich_rpt_typical-subtyp"/>
</dbReference>
<dbReference type="InterPro" id="IPR050216">
    <property type="entry name" value="LRR_domain-containing"/>
</dbReference>
<feature type="region of interest" description="Disordered" evidence="3">
    <location>
        <begin position="159"/>
        <end position="205"/>
    </location>
</feature>
<dbReference type="STRING" id="244447.ENSCSEP00000015888"/>
<keyword evidence="5" id="KW-1185">Reference proteome</keyword>
<reference evidence="4" key="3">
    <citation type="submission" date="2025-09" db="UniProtKB">
        <authorList>
            <consortium name="Ensembl"/>
        </authorList>
    </citation>
    <scope>IDENTIFICATION</scope>
</reference>
<proteinExistence type="predicted"/>
<feature type="compositionally biased region" description="Basic and acidic residues" evidence="3">
    <location>
        <begin position="184"/>
        <end position="201"/>
    </location>
</feature>
<protein>
    <submittedName>
        <fullName evidence="4">Leucine rich repeat containing 2</fullName>
    </submittedName>
</protein>
<dbReference type="SUPFAM" id="SSF52058">
    <property type="entry name" value="L domain-like"/>
    <property type="match status" value="1"/>
</dbReference>
<dbReference type="InterPro" id="IPR032675">
    <property type="entry name" value="LRR_dom_sf"/>
</dbReference>
<dbReference type="GO" id="GO:0005737">
    <property type="term" value="C:cytoplasm"/>
    <property type="evidence" value="ECO:0007669"/>
    <property type="project" value="TreeGrafter"/>
</dbReference>
<evidence type="ECO:0000256" key="3">
    <source>
        <dbReference type="SAM" id="MobiDB-lite"/>
    </source>
</evidence>
<dbReference type="Gene3D" id="3.80.10.10">
    <property type="entry name" value="Ribonuclease Inhibitor"/>
    <property type="match status" value="2"/>
</dbReference>
<evidence type="ECO:0000256" key="2">
    <source>
        <dbReference type="ARBA" id="ARBA00022737"/>
    </source>
</evidence>
<dbReference type="InParanoid" id="A0A3P8VKT5"/>
<evidence type="ECO:0000313" key="5">
    <source>
        <dbReference type="Proteomes" id="UP000265120"/>
    </source>
</evidence>
<dbReference type="AlphaFoldDB" id="A0A3P8VKT5"/>
<keyword evidence="1" id="KW-0433">Leucine-rich repeat</keyword>
<dbReference type="Ensembl" id="ENSCSET00000016086.1">
    <property type="protein sequence ID" value="ENSCSEP00000015888.1"/>
    <property type="gene ID" value="ENSCSEG00000010214.1"/>
</dbReference>
<keyword evidence="2" id="KW-0677">Repeat</keyword>
<dbReference type="SMART" id="SM00369">
    <property type="entry name" value="LRR_TYP"/>
    <property type="match status" value="4"/>
</dbReference>
<evidence type="ECO:0000313" key="4">
    <source>
        <dbReference type="Ensembl" id="ENSCSEP00000015888.1"/>
    </source>
</evidence>
<dbReference type="GeneTree" id="ENSGT00940000154960"/>
<reference evidence="4 5" key="1">
    <citation type="journal article" date="2014" name="Nat. Genet.">
        <title>Whole-genome sequence of a flatfish provides insights into ZW sex chromosome evolution and adaptation to a benthic lifestyle.</title>
        <authorList>
            <person name="Chen S."/>
            <person name="Zhang G."/>
            <person name="Shao C."/>
            <person name="Huang Q."/>
            <person name="Liu G."/>
            <person name="Zhang P."/>
            <person name="Song W."/>
            <person name="An N."/>
            <person name="Chalopin D."/>
            <person name="Volff J.N."/>
            <person name="Hong Y."/>
            <person name="Li Q."/>
            <person name="Sha Z."/>
            <person name="Zhou H."/>
            <person name="Xie M."/>
            <person name="Yu Q."/>
            <person name="Liu Y."/>
            <person name="Xiang H."/>
            <person name="Wang N."/>
            <person name="Wu K."/>
            <person name="Yang C."/>
            <person name="Zhou Q."/>
            <person name="Liao X."/>
            <person name="Yang L."/>
            <person name="Hu Q."/>
            <person name="Zhang J."/>
            <person name="Meng L."/>
            <person name="Jin L."/>
            <person name="Tian Y."/>
            <person name="Lian J."/>
            <person name="Yang J."/>
            <person name="Miao G."/>
            <person name="Liu S."/>
            <person name="Liang Z."/>
            <person name="Yan F."/>
            <person name="Li Y."/>
            <person name="Sun B."/>
            <person name="Zhang H."/>
            <person name="Zhang J."/>
            <person name="Zhu Y."/>
            <person name="Du M."/>
            <person name="Zhao Y."/>
            <person name="Schartl M."/>
            <person name="Tang Q."/>
            <person name="Wang J."/>
        </authorList>
    </citation>
    <scope>NUCLEOTIDE SEQUENCE</scope>
</reference>
<sequence length="484" mass="56549">MVVVADSSVKNIYRESLTAGNRTTDVLAVRQERFPLLPLWPMPVLRIIIHHHIRIPFKTHWCFFLRSTRPHVSIDFLSAAEMGVERKLDAPVYDLSMVRGLWEGRVKKYKQRQRREQERIEKSALARIDQEWQYRIYCKTLKSTEREFLHRHLRRSQLSDKQFHDSGHSPGGVIAETGTGPDQDQDHRDPEGPNPHEEPDPGKLSLRMEGQQWTDFPRELQWMTYLKEWHVSRTRIQKLPDYLALFTQLTVMDVPKNAIAELPPEIGKLTELRELNVSYNQLSKVPPELGNCEKLEKLELAGNRSLSELPFELRNLQLLTHLDIAENRFMSIPICALRMSSLQLLDLSNNCLTDLPQDMDRLEQLVTLFVHKNQLTYLPMCLTNISTLKMIIVSGDELTCTPTKLCSNPEIKFVRLCDNALKKKKKEEKKKKEKTRKWRWRTPEEQQEVKDGREKEFIEAYVNTLKDRDTVPYSTTTVSISCQL</sequence>
<dbReference type="InterPro" id="IPR001611">
    <property type="entry name" value="Leu-rich_rpt"/>
</dbReference>
<dbReference type="Pfam" id="PF13855">
    <property type="entry name" value="LRR_8"/>
    <property type="match status" value="2"/>
</dbReference>
<name>A0A3P8VKT5_CYNSE</name>
<dbReference type="PROSITE" id="PS51450">
    <property type="entry name" value="LRR"/>
    <property type="match status" value="2"/>
</dbReference>
<accession>A0A3P8VKT5</accession>
<dbReference type="Proteomes" id="UP000265120">
    <property type="component" value="Chromosome Z"/>
</dbReference>